<evidence type="ECO:0000256" key="2">
    <source>
        <dbReference type="ARBA" id="ARBA00022618"/>
    </source>
</evidence>
<feature type="region of interest" description="Disordered" evidence="8">
    <location>
        <begin position="694"/>
        <end position="801"/>
    </location>
</feature>
<evidence type="ECO:0000256" key="5">
    <source>
        <dbReference type="ARBA" id="ARBA00023204"/>
    </source>
</evidence>
<proteinExistence type="predicted"/>
<dbReference type="AlphaFoldDB" id="S8C9G5"/>
<feature type="region of interest" description="Disordered" evidence="8">
    <location>
        <begin position="813"/>
        <end position="843"/>
    </location>
</feature>
<keyword evidence="2" id="KW-0132">Cell division</keyword>
<dbReference type="Gene3D" id="2.30.30.140">
    <property type="match status" value="1"/>
</dbReference>
<evidence type="ECO:0000256" key="8">
    <source>
        <dbReference type="SAM" id="MobiDB-lite"/>
    </source>
</evidence>
<dbReference type="GO" id="GO:0000785">
    <property type="term" value="C:chromatin"/>
    <property type="evidence" value="ECO:0007669"/>
    <property type="project" value="TreeGrafter"/>
</dbReference>
<organism evidence="9 10">
    <name type="scientific">Genlisea aurea</name>
    <dbReference type="NCBI Taxonomy" id="192259"/>
    <lineage>
        <taxon>Eukaryota</taxon>
        <taxon>Viridiplantae</taxon>
        <taxon>Streptophyta</taxon>
        <taxon>Embryophyta</taxon>
        <taxon>Tracheophyta</taxon>
        <taxon>Spermatophyta</taxon>
        <taxon>Magnoliopsida</taxon>
        <taxon>eudicotyledons</taxon>
        <taxon>Gunneridae</taxon>
        <taxon>Pentapetalae</taxon>
        <taxon>asterids</taxon>
        <taxon>lamiids</taxon>
        <taxon>Lamiales</taxon>
        <taxon>Lentibulariaceae</taxon>
        <taxon>Genlisea</taxon>
    </lineage>
</organism>
<dbReference type="GO" id="GO:0007064">
    <property type="term" value="P:mitotic sister chromatid cohesion"/>
    <property type="evidence" value="ECO:0007669"/>
    <property type="project" value="InterPro"/>
</dbReference>
<evidence type="ECO:0000313" key="9">
    <source>
        <dbReference type="EMBL" id="EPS63564.1"/>
    </source>
</evidence>
<dbReference type="InterPro" id="IPR016024">
    <property type="entry name" value="ARM-type_fold"/>
</dbReference>
<dbReference type="GO" id="GO:0005634">
    <property type="term" value="C:nucleus"/>
    <property type="evidence" value="ECO:0007669"/>
    <property type="project" value="UniProtKB-SubCell"/>
</dbReference>
<dbReference type="PANTHER" id="PTHR12663">
    <property type="entry name" value="ANDROGEN INDUCED INHIBITOR OF PROLIFERATION AS3 / PDS5-RELATED"/>
    <property type="match status" value="1"/>
</dbReference>
<evidence type="ECO:0000313" key="10">
    <source>
        <dbReference type="Proteomes" id="UP000015453"/>
    </source>
</evidence>
<dbReference type="GO" id="GO:0035825">
    <property type="term" value="P:homologous recombination"/>
    <property type="evidence" value="ECO:0007669"/>
    <property type="project" value="UniProtKB-ARBA"/>
</dbReference>
<dbReference type="SUPFAM" id="SSF63748">
    <property type="entry name" value="Tudor/PWWP/MBT"/>
    <property type="match status" value="1"/>
</dbReference>
<evidence type="ECO:0000256" key="1">
    <source>
        <dbReference type="ARBA" id="ARBA00004123"/>
    </source>
</evidence>
<evidence type="ECO:0000256" key="4">
    <source>
        <dbReference type="ARBA" id="ARBA00022776"/>
    </source>
</evidence>
<dbReference type="GO" id="GO:0006281">
    <property type="term" value="P:DNA repair"/>
    <property type="evidence" value="ECO:0007669"/>
    <property type="project" value="UniProtKB-KW"/>
</dbReference>
<feature type="non-terminal residue" evidence="9">
    <location>
        <position position="911"/>
    </location>
</feature>
<feature type="compositionally biased region" description="Polar residues" evidence="8">
    <location>
        <begin position="742"/>
        <end position="752"/>
    </location>
</feature>
<dbReference type="OrthoDB" id="200660at2759"/>
<dbReference type="Proteomes" id="UP000015453">
    <property type="component" value="Unassembled WGS sequence"/>
</dbReference>
<keyword evidence="3" id="KW-0227">DNA damage</keyword>
<comment type="caution">
    <text evidence="9">The sequence shown here is derived from an EMBL/GenBank/DDBJ whole genome shotgun (WGS) entry which is preliminary data.</text>
</comment>
<reference evidence="9 10" key="1">
    <citation type="journal article" date="2013" name="BMC Genomics">
        <title>The miniature genome of a carnivorous plant Genlisea aurea contains a low number of genes and short non-coding sequences.</title>
        <authorList>
            <person name="Leushkin E.V."/>
            <person name="Sutormin R.A."/>
            <person name="Nabieva E.R."/>
            <person name="Penin A.A."/>
            <person name="Kondrashov A.S."/>
            <person name="Logacheva M.D."/>
        </authorList>
    </citation>
    <scope>NUCLEOTIDE SEQUENCE [LARGE SCALE GENOMIC DNA]</scope>
</reference>
<dbReference type="Pfam" id="PF20168">
    <property type="entry name" value="PDS5"/>
    <property type="match status" value="1"/>
</dbReference>
<keyword evidence="7" id="KW-0131">Cell cycle</keyword>
<evidence type="ECO:0000256" key="3">
    <source>
        <dbReference type="ARBA" id="ARBA00022763"/>
    </source>
</evidence>
<keyword evidence="4" id="KW-0498">Mitosis</keyword>
<keyword evidence="5" id="KW-0234">DNA repair</keyword>
<dbReference type="PANTHER" id="PTHR12663:SF0">
    <property type="entry name" value="PRECOCIOUS DISSOCIATION OF SISTERS 5, ISOFORM A"/>
    <property type="match status" value="1"/>
</dbReference>
<feature type="compositionally biased region" description="Basic and acidic residues" evidence="8">
    <location>
        <begin position="716"/>
        <end position="730"/>
    </location>
</feature>
<name>S8C9G5_9LAMI</name>
<comment type="subcellular location">
    <subcellularLocation>
        <location evidence="1">Nucleus</location>
    </subcellularLocation>
</comment>
<dbReference type="GO" id="GO:0051301">
    <property type="term" value="P:cell division"/>
    <property type="evidence" value="ECO:0007669"/>
    <property type="project" value="UniProtKB-KW"/>
</dbReference>
<protein>
    <recommendedName>
        <fullName evidence="11">Tudor domain-containing protein</fullName>
    </recommendedName>
</protein>
<keyword evidence="10" id="KW-1185">Reference proteome</keyword>
<accession>S8C9G5</accession>
<dbReference type="SUPFAM" id="SSF48371">
    <property type="entry name" value="ARM repeat"/>
    <property type="match status" value="1"/>
</dbReference>
<feature type="compositionally biased region" description="Basic and acidic residues" evidence="8">
    <location>
        <begin position="759"/>
        <end position="770"/>
    </location>
</feature>
<feature type="non-terminal residue" evidence="9">
    <location>
        <position position="1"/>
    </location>
</feature>
<dbReference type="CDD" id="cd20404">
    <property type="entry name" value="Tudor_Agenet_AtEML-like"/>
    <property type="match status" value="1"/>
</dbReference>
<dbReference type="InterPro" id="IPR039776">
    <property type="entry name" value="Pds5"/>
</dbReference>
<sequence>QEGDGTEIQKKETLCFHVMSRSFTDPAKAEENLQILNQLKDPNCWKILTQLIDPNTSSLQAIDLRDDLLKIVGEKHQIYEFLSIFTIKSSYILFDKTHAREILLEAGLHKSSGCAELILSCMTILVILARFCPSLLHGIEADLVRLLDDDNEIMKEGALHILAKAGGTIREQLGVSSSSLDLILERICIEGSRRQAKYAVHALASITKDDGLMSLSVLYKRLVDMLGEKTHLPAVLQSLGCIAQAAMPVYETRESEVENFIKENILKHGQVLGDEATSSWDERSELCSLKAFSLSYIFIYFTLYCTGIFGIKTLVKSFLPVKDAHLRSGIDNIIGIIKNILLFGDISEDITSSSLDKAHLKLAAAKAVLRLSKQWDQKIPVDVFYLTLRTSEDKYPEVKKLLLSKVHQYVRDRILDPKYSCAFLLALSSSEVELEENKRNLSDIIQMCQPGKGRQISLLTDSVNPPIYPESILIYIIHSIAHHPSFPNADDCKDVKSYEAIYRQLYVFLSMLVDVDADGKTDASIRKDKESASLLSSIFQSIRNSEDVFDSTKSKNSYALCELGMAIIKRLVGKHGELQNLSIPVALPPMLYRLLGNQDDSNSQTTWLSNEDVLAHFDSLKMEANVMDRSVISEDEIMKDSDTEASEMPLGKLMKRLKAKAAKTKKEAKNEATLDLSSNMEIDILKVVNEINDDNLGTNSKFEQSNGNENARKRKGDTESQKKEKLKTESEDAPFPKRRRTSVQAHKSSSTVGPKGSKKKDDVHVEKTNFDFEGSSDEEPRPASEDQNIKDRTPKATESELLFSSIRKKYINSKQKGKRVDRDHGEILSSTPQTKKSKSVGRLEKCTTKEDDTPADDIVGCKIKVWWPMDEKYYEGIVKSFDEKKKKHVVLYDDGDVEVLRLDKERWKHVE</sequence>
<gene>
    <name evidence="9" type="ORF">M569_11220</name>
</gene>
<evidence type="ECO:0000256" key="6">
    <source>
        <dbReference type="ARBA" id="ARBA00023242"/>
    </source>
</evidence>
<evidence type="ECO:0008006" key="11">
    <source>
        <dbReference type="Google" id="ProtNLM"/>
    </source>
</evidence>
<feature type="compositionally biased region" description="Basic and acidic residues" evidence="8">
    <location>
        <begin position="778"/>
        <end position="798"/>
    </location>
</feature>
<evidence type="ECO:0000256" key="7">
    <source>
        <dbReference type="ARBA" id="ARBA00023306"/>
    </source>
</evidence>
<dbReference type="EMBL" id="AUSU01005401">
    <property type="protein sequence ID" value="EPS63564.1"/>
    <property type="molecule type" value="Genomic_DNA"/>
</dbReference>
<feature type="compositionally biased region" description="Polar residues" evidence="8">
    <location>
        <begin position="695"/>
        <end position="709"/>
    </location>
</feature>
<keyword evidence="6" id="KW-0539">Nucleus</keyword>